<dbReference type="Proteomes" id="UP000092741">
    <property type="component" value="Chromosome 1"/>
</dbReference>
<name>A0AAN1CVC8_VIBNA</name>
<dbReference type="EMBL" id="CP016345">
    <property type="protein sequence ID" value="ANQ12427.1"/>
    <property type="molecule type" value="Genomic_DNA"/>
</dbReference>
<keyword evidence="1" id="KW-0812">Transmembrane</keyword>
<dbReference type="AlphaFoldDB" id="A0AAN1CVC8"/>
<evidence type="ECO:0000313" key="2">
    <source>
        <dbReference type="EMBL" id="ANQ12427.1"/>
    </source>
</evidence>
<dbReference type="GeneID" id="70912507"/>
<keyword evidence="3" id="KW-1185">Reference proteome</keyword>
<keyword evidence="1" id="KW-1133">Transmembrane helix</keyword>
<dbReference type="RefSeq" id="WP_020333101.1">
    <property type="nucleotide sequence ID" value="NZ_ATFJ01000002.1"/>
</dbReference>
<evidence type="ECO:0008006" key="4">
    <source>
        <dbReference type="Google" id="ProtNLM"/>
    </source>
</evidence>
<feature type="transmembrane region" description="Helical" evidence="1">
    <location>
        <begin position="89"/>
        <end position="106"/>
    </location>
</feature>
<feature type="transmembrane region" description="Helical" evidence="1">
    <location>
        <begin position="167"/>
        <end position="190"/>
    </location>
</feature>
<organism evidence="2 3">
    <name type="scientific">Vibrio natriegens NBRC 15636 = ATCC 14048 = DSM 759</name>
    <dbReference type="NCBI Taxonomy" id="1219067"/>
    <lineage>
        <taxon>Bacteria</taxon>
        <taxon>Pseudomonadati</taxon>
        <taxon>Pseudomonadota</taxon>
        <taxon>Gammaproteobacteria</taxon>
        <taxon>Vibrionales</taxon>
        <taxon>Vibrionaceae</taxon>
        <taxon>Vibrio</taxon>
    </lineage>
</organism>
<feature type="transmembrane region" description="Helical" evidence="1">
    <location>
        <begin position="23"/>
        <end position="51"/>
    </location>
</feature>
<gene>
    <name evidence="2" type="ORF">BA890_06495</name>
</gene>
<reference evidence="2 3" key="1">
    <citation type="submission" date="2016-07" db="EMBL/GenBank/DDBJ databases">
        <title>Developing Vibrio natriegens as a novel, fast-growing host for biotechnology.</title>
        <authorList>
            <person name="Weinstock M.T."/>
            <person name="Hesek E.D."/>
            <person name="Wilson C.M."/>
            <person name="Gibson D.G."/>
        </authorList>
    </citation>
    <scope>NUCLEOTIDE SEQUENCE [LARGE SCALE GENOMIC DNA]</scope>
    <source>
        <strain evidence="2 3">ATCC 14048</strain>
    </source>
</reference>
<sequence length="205" mass="22619">MFHVIYRLVASRDSFLTILLPSILYFLAYQYVGLMSAVVVTSLYGLLTLLFRKELGMIALAFALSGFVELTIAAFVPREILVEAVVLKLAMGSLSTASVFLVFSLFKKPIPMLVAEITTPTLKGSRESTGIPSLMTWQRVNGIWVFSYLCKSVFLLSVDSVSESELVGYTLALGWPLHVGLIVVSVWVVNNSYKQACHKRAANKS</sequence>
<dbReference type="KEGG" id="vna:PN96_06855"/>
<keyword evidence="1" id="KW-0472">Membrane</keyword>
<protein>
    <recommendedName>
        <fullName evidence="4">Intracellular septation protein A</fullName>
    </recommendedName>
</protein>
<feature type="transmembrane region" description="Helical" evidence="1">
    <location>
        <begin position="58"/>
        <end position="77"/>
    </location>
</feature>
<evidence type="ECO:0000313" key="3">
    <source>
        <dbReference type="Proteomes" id="UP000092741"/>
    </source>
</evidence>
<evidence type="ECO:0000256" key="1">
    <source>
        <dbReference type="SAM" id="Phobius"/>
    </source>
</evidence>
<accession>A0AAN1CVC8</accession>
<proteinExistence type="predicted"/>